<proteinExistence type="predicted"/>
<feature type="domain" description="HTH asnC-type" evidence="1">
    <location>
        <begin position="6"/>
        <end position="50"/>
    </location>
</feature>
<dbReference type="AlphaFoldDB" id="A0A2R8BC29"/>
<evidence type="ECO:0000313" key="2">
    <source>
        <dbReference type="EMBL" id="SPH20626.1"/>
    </source>
</evidence>
<name>A0A2R8BC29_9RHOB</name>
<dbReference type="SUPFAM" id="SSF46785">
    <property type="entry name" value="Winged helix' DNA-binding domain"/>
    <property type="match status" value="1"/>
</dbReference>
<dbReference type="InterPro" id="IPR036388">
    <property type="entry name" value="WH-like_DNA-bd_sf"/>
</dbReference>
<evidence type="ECO:0000313" key="3">
    <source>
        <dbReference type="Proteomes" id="UP000244880"/>
    </source>
</evidence>
<dbReference type="EMBL" id="OMOR01000001">
    <property type="protein sequence ID" value="SPH20626.1"/>
    <property type="molecule type" value="Genomic_DNA"/>
</dbReference>
<sequence length="50" mass="5582">MRKLSLDATDIRILSAVQKYGQLSKTKLAELVKLSPKPCWARLNRLKAAG</sequence>
<accession>A0A2R8BC29</accession>
<dbReference type="GO" id="GO:0043565">
    <property type="term" value="F:sequence-specific DNA binding"/>
    <property type="evidence" value="ECO:0007669"/>
    <property type="project" value="InterPro"/>
</dbReference>
<dbReference type="PRINTS" id="PR00033">
    <property type="entry name" value="HTHASNC"/>
</dbReference>
<dbReference type="Proteomes" id="UP000244880">
    <property type="component" value="Unassembled WGS sequence"/>
</dbReference>
<dbReference type="Pfam" id="PF13412">
    <property type="entry name" value="HTH_24"/>
    <property type="match status" value="1"/>
</dbReference>
<dbReference type="InterPro" id="IPR000485">
    <property type="entry name" value="AsnC-type_HTH_dom"/>
</dbReference>
<gene>
    <name evidence="2" type="ORF">ASD8599_01365</name>
</gene>
<protein>
    <recommendedName>
        <fullName evidence="1">HTH asnC-type domain-containing protein</fullName>
    </recommendedName>
</protein>
<keyword evidence="3" id="KW-1185">Reference proteome</keyword>
<evidence type="ECO:0000259" key="1">
    <source>
        <dbReference type="PROSITE" id="PS50956"/>
    </source>
</evidence>
<organism evidence="2 3">
    <name type="scientific">Ascidiaceihabitans donghaensis</name>
    <dbReference type="NCBI Taxonomy" id="1510460"/>
    <lineage>
        <taxon>Bacteria</taxon>
        <taxon>Pseudomonadati</taxon>
        <taxon>Pseudomonadota</taxon>
        <taxon>Alphaproteobacteria</taxon>
        <taxon>Rhodobacterales</taxon>
        <taxon>Paracoccaceae</taxon>
        <taxon>Ascidiaceihabitans</taxon>
    </lineage>
</organism>
<dbReference type="Gene3D" id="1.10.10.10">
    <property type="entry name" value="Winged helix-like DNA-binding domain superfamily/Winged helix DNA-binding domain"/>
    <property type="match status" value="1"/>
</dbReference>
<reference evidence="2 3" key="1">
    <citation type="submission" date="2018-03" db="EMBL/GenBank/DDBJ databases">
        <authorList>
            <person name="Keele B.F."/>
        </authorList>
    </citation>
    <scope>NUCLEOTIDE SEQUENCE [LARGE SCALE GENOMIC DNA]</scope>
    <source>
        <strain evidence="2 3">CECT 8599</strain>
    </source>
</reference>
<dbReference type="PROSITE" id="PS50956">
    <property type="entry name" value="HTH_ASNC_2"/>
    <property type="match status" value="1"/>
</dbReference>
<dbReference type="InterPro" id="IPR036390">
    <property type="entry name" value="WH_DNA-bd_sf"/>
</dbReference>